<dbReference type="PANTHER" id="PTHR30033">
    <property type="entry name" value="FLAGELLAR HOOK-ASSOCIATED PROTEIN 1"/>
    <property type="match status" value="1"/>
</dbReference>
<feature type="domain" description="Flagellar basal body rod protein N-terminal" evidence="2">
    <location>
        <begin position="7"/>
        <end position="35"/>
    </location>
</feature>
<dbReference type="PANTHER" id="PTHR30033:SF1">
    <property type="entry name" value="FLAGELLAR HOOK-ASSOCIATED PROTEIN 1"/>
    <property type="match status" value="1"/>
</dbReference>
<name>A0A1G9QPI1_9BURK</name>
<evidence type="ECO:0000313" key="4">
    <source>
        <dbReference type="Proteomes" id="UP000198552"/>
    </source>
</evidence>
<reference evidence="4" key="1">
    <citation type="submission" date="2016-10" db="EMBL/GenBank/DDBJ databases">
        <authorList>
            <person name="Varghese N."/>
            <person name="Submissions S."/>
        </authorList>
    </citation>
    <scope>NUCLEOTIDE SEQUENCE [LARGE SCALE GENOMIC DNA]</scope>
    <source>
        <strain evidence="4">EPL6</strain>
    </source>
</reference>
<dbReference type="GO" id="GO:0044780">
    <property type="term" value="P:bacterial-type flagellum assembly"/>
    <property type="evidence" value="ECO:0007669"/>
    <property type="project" value="InterPro"/>
</dbReference>
<dbReference type="Proteomes" id="UP000198552">
    <property type="component" value="Unassembled WGS sequence"/>
</dbReference>
<evidence type="ECO:0000313" key="3">
    <source>
        <dbReference type="EMBL" id="SDM12906.1"/>
    </source>
</evidence>
<feature type="region of interest" description="Disordered" evidence="1">
    <location>
        <begin position="26"/>
        <end position="55"/>
    </location>
</feature>
<dbReference type="GO" id="GO:0005198">
    <property type="term" value="F:structural molecule activity"/>
    <property type="evidence" value="ECO:0007669"/>
    <property type="project" value="InterPro"/>
</dbReference>
<keyword evidence="4" id="KW-1185">Reference proteome</keyword>
<evidence type="ECO:0000256" key="1">
    <source>
        <dbReference type="SAM" id="MobiDB-lite"/>
    </source>
</evidence>
<sequence length="100" mass="9986">MSSITSTAASGLNAAQLRLSGSAHNIANANTPGFTRQETRLKAAPDQGGVQAQAAPASAPGVALEAETVEQIAAAHAFKAHALVLRSADAALGTLLDVRA</sequence>
<dbReference type="Pfam" id="PF00460">
    <property type="entry name" value="Flg_bb_rod"/>
    <property type="match status" value="1"/>
</dbReference>
<dbReference type="GO" id="GO:0009424">
    <property type="term" value="C:bacterial-type flagellum hook"/>
    <property type="evidence" value="ECO:0007669"/>
    <property type="project" value="InterPro"/>
</dbReference>
<dbReference type="InterPro" id="IPR002371">
    <property type="entry name" value="FlgK"/>
</dbReference>
<dbReference type="EMBL" id="FNHP01000002">
    <property type="protein sequence ID" value="SDM12906.1"/>
    <property type="molecule type" value="Genomic_DNA"/>
</dbReference>
<evidence type="ECO:0000259" key="2">
    <source>
        <dbReference type="Pfam" id="PF00460"/>
    </source>
</evidence>
<feature type="compositionally biased region" description="Polar residues" evidence="1">
    <location>
        <begin position="26"/>
        <end position="36"/>
    </location>
</feature>
<gene>
    <name evidence="3" type="ORF">SAMN05428957_102477</name>
</gene>
<dbReference type="OrthoDB" id="5986582at2"/>
<dbReference type="STRING" id="1527607.SAMN05428957_102477"/>
<proteinExistence type="predicted"/>
<dbReference type="InterPro" id="IPR001444">
    <property type="entry name" value="Flag_bb_rod_N"/>
</dbReference>
<protein>
    <submittedName>
        <fullName evidence="3">Flagella basal body rod protein</fullName>
    </submittedName>
</protein>
<dbReference type="AlphaFoldDB" id="A0A1G9QPI1"/>
<accession>A0A1G9QPI1</accession>
<keyword evidence="3" id="KW-0969">Cilium</keyword>
<keyword evidence="3" id="KW-0282">Flagellum</keyword>
<feature type="compositionally biased region" description="Low complexity" evidence="1">
    <location>
        <begin position="44"/>
        <end position="55"/>
    </location>
</feature>
<organism evidence="3 4">
    <name type="scientific">Oryzisolibacter propanilivorax</name>
    <dbReference type="NCBI Taxonomy" id="1527607"/>
    <lineage>
        <taxon>Bacteria</taxon>
        <taxon>Pseudomonadati</taxon>
        <taxon>Pseudomonadota</taxon>
        <taxon>Betaproteobacteria</taxon>
        <taxon>Burkholderiales</taxon>
        <taxon>Comamonadaceae</taxon>
        <taxon>Oryzisolibacter</taxon>
    </lineage>
</organism>
<keyword evidence="3" id="KW-0966">Cell projection</keyword>
<dbReference type="RefSeq" id="WP_091567343.1">
    <property type="nucleotide sequence ID" value="NZ_FNHP01000002.1"/>
</dbReference>